<organism evidence="2 3">
    <name type="scientific">Streblomastix strix</name>
    <dbReference type="NCBI Taxonomy" id="222440"/>
    <lineage>
        <taxon>Eukaryota</taxon>
        <taxon>Metamonada</taxon>
        <taxon>Preaxostyla</taxon>
        <taxon>Oxymonadida</taxon>
        <taxon>Streblomastigidae</taxon>
        <taxon>Streblomastix</taxon>
    </lineage>
</organism>
<accession>A0A5J4VKW1</accession>
<dbReference type="EMBL" id="SNRW01006354">
    <property type="protein sequence ID" value="KAA6383238.1"/>
    <property type="molecule type" value="Genomic_DNA"/>
</dbReference>
<proteinExistence type="predicted"/>
<feature type="transmembrane region" description="Helical" evidence="1">
    <location>
        <begin position="9"/>
        <end position="31"/>
    </location>
</feature>
<name>A0A5J4VKW1_9EUKA</name>
<evidence type="ECO:0000256" key="1">
    <source>
        <dbReference type="SAM" id="Phobius"/>
    </source>
</evidence>
<gene>
    <name evidence="2" type="ORF">EZS28_021236</name>
</gene>
<reference evidence="2 3" key="1">
    <citation type="submission" date="2019-03" db="EMBL/GenBank/DDBJ databases">
        <title>Single cell metagenomics reveals metabolic interactions within the superorganism composed of flagellate Streblomastix strix and complex community of Bacteroidetes bacteria on its surface.</title>
        <authorList>
            <person name="Treitli S.C."/>
            <person name="Kolisko M."/>
            <person name="Husnik F."/>
            <person name="Keeling P."/>
            <person name="Hampl V."/>
        </authorList>
    </citation>
    <scope>NUCLEOTIDE SEQUENCE [LARGE SCALE GENOMIC DNA]</scope>
    <source>
        <strain evidence="2">ST1C</strain>
    </source>
</reference>
<evidence type="ECO:0000313" key="2">
    <source>
        <dbReference type="EMBL" id="KAA6383238.1"/>
    </source>
</evidence>
<comment type="caution">
    <text evidence="2">The sequence shown here is derived from an EMBL/GenBank/DDBJ whole genome shotgun (WGS) entry which is preliminary data.</text>
</comment>
<feature type="transmembrane region" description="Helical" evidence="1">
    <location>
        <begin position="37"/>
        <end position="59"/>
    </location>
</feature>
<dbReference type="AlphaFoldDB" id="A0A5J4VKW1"/>
<keyword evidence="1" id="KW-0812">Transmembrane</keyword>
<keyword evidence="1" id="KW-1133">Transmembrane helix</keyword>
<evidence type="ECO:0008006" key="4">
    <source>
        <dbReference type="Google" id="ProtNLM"/>
    </source>
</evidence>
<evidence type="ECO:0000313" key="3">
    <source>
        <dbReference type="Proteomes" id="UP000324800"/>
    </source>
</evidence>
<sequence length="240" mass="27784">MRASAKSNMWIIGLVQFILVALCIVAAIVLISLKLYFIVIAPLVIALILFIFGLQFICFNIEARVEYDLDSQKTTFIKIRNFLKYRTCFDKELAYTYSSEELGFVYVQGYSSFYQIALLRRGHLGPFANPNYKRKAVYEIVDCCRSELRTDPFFKLDQIWPIAEQIKEAITNQTLIIARRNNLDFNPPAQQKTLVIQTPDEYQPSNTNAQIPYQQPPPYSTVQSIYPVQEINENIIDTRK</sequence>
<protein>
    <recommendedName>
        <fullName evidence="4">Transmembrane protein</fullName>
    </recommendedName>
</protein>
<dbReference type="Proteomes" id="UP000324800">
    <property type="component" value="Unassembled WGS sequence"/>
</dbReference>
<keyword evidence="1" id="KW-0472">Membrane</keyword>